<dbReference type="InterPro" id="IPR005632">
    <property type="entry name" value="Chaperone_Skp"/>
</dbReference>
<accession>A0A1W1ZLP1</accession>
<comment type="similarity">
    <text evidence="1">Belongs to the Skp family.</text>
</comment>
<dbReference type="STRING" id="1121400.SAMN02746065_10314"/>
<evidence type="ECO:0000256" key="3">
    <source>
        <dbReference type="SAM" id="Coils"/>
    </source>
</evidence>
<dbReference type="EMBL" id="FWXY01000003">
    <property type="protein sequence ID" value="SMC49304.1"/>
    <property type="molecule type" value="Genomic_DNA"/>
</dbReference>
<dbReference type="PANTHER" id="PTHR35089">
    <property type="entry name" value="CHAPERONE PROTEIN SKP"/>
    <property type="match status" value="1"/>
</dbReference>
<dbReference type="GO" id="GO:0051082">
    <property type="term" value="F:unfolded protein binding"/>
    <property type="evidence" value="ECO:0007669"/>
    <property type="project" value="InterPro"/>
</dbReference>
<dbReference type="GO" id="GO:0050821">
    <property type="term" value="P:protein stabilization"/>
    <property type="evidence" value="ECO:0007669"/>
    <property type="project" value="TreeGrafter"/>
</dbReference>
<keyword evidence="5" id="KW-1185">Reference proteome</keyword>
<dbReference type="PANTHER" id="PTHR35089:SF1">
    <property type="entry name" value="CHAPERONE PROTEIN SKP"/>
    <property type="match status" value="1"/>
</dbReference>
<organism evidence="4 5">
    <name type="scientific">Desulfocicer vacuolatum DSM 3385</name>
    <dbReference type="NCBI Taxonomy" id="1121400"/>
    <lineage>
        <taxon>Bacteria</taxon>
        <taxon>Pseudomonadati</taxon>
        <taxon>Thermodesulfobacteriota</taxon>
        <taxon>Desulfobacteria</taxon>
        <taxon>Desulfobacterales</taxon>
        <taxon>Desulfobacteraceae</taxon>
        <taxon>Desulfocicer</taxon>
    </lineage>
</organism>
<keyword evidence="2" id="KW-0732">Signal</keyword>
<dbReference type="SUPFAM" id="SSF111384">
    <property type="entry name" value="OmpH-like"/>
    <property type="match status" value="1"/>
</dbReference>
<dbReference type="Gene3D" id="3.30.910.20">
    <property type="entry name" value="Skp domain"/>
    <property type="match status" value="1"/>
</dbReference>
<evidence type="ECO:0000313" key="4">
    <source>
        <dbReference type="EMBL" id="SMC49304.1"/>
    </source>
</evidence>
<proteinExistence type="inferred from homology"/>
<dbReference type="GO" id="GO:0005829">
    <property type="term" value="C:cytosol"/>
    <property type="evidence" value="ECO:0007669"/>
    <property type="project" value="TreeGrafter"/>
</dbReference>
<name>A0A1W1ZLP1_9BACT</name>
<dbReference type="InterPro" id="IPR024930">
    <property type="entry name" value="Skp_dom_sf"/>
</dbReference>
<dbReference type="SMART" id="SM00935">
    <property type="entry name" value="OmpH"/>
    <property type="match status" value="1"/>
</dbReference>
<protein>
    <submittedName>
        <fullName evidence="4">Periplasmic chaperone for outer membrane proteins Skp</fullName>
    </submittedName>
</protein>
<dbReference type="Proteomes" id="UP000192418">
    <property type="component" value="Unassembled WGS sequence"/>
</dbReference>
<gene>
    <name evidence="4" type="ORF">SAMN02746065_10314</name>
</gene>
<evidence type="ECO:0000256" key="2">
    <source>
        <dbReference type="ARBA" id="ARBA00022729"/>
    </source>
</evidence>
<feature type="coiled-coil region" evidence="3">
    <location>
        <begin position="48"/>
        <end position="82"/>
    </location>
</feature>
<sequence>MKKISVVIFMAMLFIVGSIGTSMAAGVKIGVVNFQKVLSTSSPGKMASAEMNKKGKEMEATVKQKEEELMALQKTLEREALVMGKDKSEQKQREFRIKANDYKTLKAGYLKEFKQIQARHFNKIKTEVLTLAAELGKKKGYDLILETNEGGVMYYNDAIDITDELIKAYNKKAASAK</sequence>
<evidence type="ECO:0000256" key="1">
    <source>
        <dbReference type="ARBA" id="ARBA00009091"/>
    </source>
</evidence>
<keyword evidence="3" id="KW-0175">Coiled coil</keyword>
<evidence type="ECO:0000313" key="5">
    <source>
        <dbReference type="Proteomes" id="UP000192418"/>
    </source>
</evidence>
<reference evidence="4 5" key="1">
    <citation type="submission" date="2017-04" db="EMBL/GenBank/DDBJ databases">
        <authorList>
            <person name="Afonso C.L."/>
            <person name="Miller P.J."/>
            <person name="Scott M.A."/>
            <person name="Spackman E."/>
            <person name="Goraichik I."/>
            <person name="Dimitrov K.M."/>
            <person name="Suarez D.L."/>
            <person name="Swayne D.E."/>
        </authorList>
    </citation>
    <scope>NUCLEOTIDE SEQUENCE [LARGE SCALE GENOMIC DNA]</scope>
    <source>
        <strain evidence="4 5">DSM 3385</strain>
    </source>
</reference>
<dbReference type="RefSeq" id="WP_084066997.1">
    <property type="nucleotide sequence ID" value="NZ_FWXY01000003.1"/>
</dbReference>
<dbReference type="AlphaFoldDB" id="A0A1W1ZLP1"/>
<dbReference type="Pfam" id="PF03938">
    <property type="entry name" value="OmpH"/>
    <property type="match status" value="1"/>
</dbReference>
<dbReference type="OrthoDB" id="5417975at2"/>